<sequence>MIHFRCADRTDSELIHSLMVQAFTEYQNSKAPSSAMQETTASIDAAFEKGEQALIACDETTPVGMVRFKVREDVLYFFRLSVIPENQGQGVAKRILQELEEVAKKKNKHSVTCRVRKNVTRNVHLYQSMGYHLFDQEVVHKPDGIDIAVVHMKKKL</sequence>
<dbReference type="PANTHER" id="PTHR43877:SF2">
    <property type="entry name" value="AMINOALKYLPHOSPHONATE N-ACETYLTRANSFERASE-RELATED"/>
    <property type="match status" value="1"/>
</dbReference>
<evidence type="ECO:0000313" key="5">
    <source>
        <dbReference type="Proteomes" id="UP001596267"/>
    </source>
</evidence>
<keyword evidence="1 4" id="KW-0808">Transferase</keyword>
<evidence type="ECO:0000256" key="1">
    <source>
        <dbReference type="ARBA" id="ARBA00022679"/>
    </source>
</evidence>
<dbReference type="SUPFAM" id="SSF55729">
    <property type="entry name" value="Acyl-CoA N-acyltransferases (Nat)"/>
    <property type="match status" value="1"/>
</dbReference>
<dbReference type="CDD" id="cd04301">
    <property type="entry name" value="NAT_SF"/>
    <property type="match status" value="1"/>
</dbReference>
<dbReference type="InterPro" id="IPR000182">
    <property type="entry name" value="GNAT_dom"/>
</dbReference>
<dbReference type="PROSITE" id="PS51186">
    <property type="entry name" value="GNAT"/>
    <property type="match status" value="1"/>
</dbReference>
<dbReference type="RefSeq" id="WP_253076839.1">
    <property type="nucleotide sequence ID" value="NZ_JAMXWN010000012.1"/>
</dbReference>
<keyword evidence="5" id="KW-1185">Reference proteome</keyword>
<proteinExistence type="predicted"/>
<dbReference type="Gene3D" id="3.40.630.30">
    <property type="match status" value="1"/>
</dbReference>
<gene>
    <name evidence="4" type="ORF">ACFP7A_13450</name>
</gene>
<reference evidence="5" key="1">
    <citation type="journal article" date="2019" name="Int. J. Syst. Evol. Microbiol.">
        <title>The Global Catalogue of Microorganisms (GCM) 10K type strain sequencing project: providing services to taxonomists for standard genome sequencing and annotation.</title>
        <authorList>
            <consortium name="The Broad Institute Genomics Platform"/>
            <consortium name="The Broad Institute Genome Sequencing Center for Infectious Disease"/>
            <person name="Wu L."/>
            <person name="Ma J."/>
        </authorList>
    </citation>
    <scope>NUCLEOTIDE SEQUENCE [LARGE SCALE GENOMIC DNA]</scope>
    <source>
        <strain evidence="5">CCUG 42001</strain>
    </source>
</reference>
<evidence type="ECO:0000313" key="4">
    <source>
        <dbReference type="EMBL" id="MFC6387595.1"/>
    </source>
</evidence>
<evidence type="ECO:0000259" key="3">
    <source>
        <dbReference type="PROSITE" id="PS51186"/>
    </source>
</evidence>
<feature type="domain" description="N-acetyltransferase" evidence="3">
    <location>
        <begin position="2"/>
        <end position="156"/>
    </location>
</feature>
<dbReference type="EMBL" id="JBHSTQ010000019">
    <property type="protein sequence ID" value="MFC6387595.1"/>
    <property type="molecule type" value="Genomic_DNA"/>
</dbReference>
<dbReference type="InterPro" id="IPR016181">
    <property type="entry name" value="Acyl_CoA_acyltransferase"/>
</dbReference>
<keyword evidence="2 4" id="KW-0012">Acyltransferase</keyword>
<dbReference type="InterPro" id="IPR050832">
    <property type="entry name" value="Bact_Acetyltransf"/>
</dbReference>
<evidence type="ECO:0000256" key="2">
    <source>
        <dbReference type="ARBA" id="ARBA00023315"/>
    </source>
</evidence>
<comment type="caution">
    <text evidence="4">The sequence shown here is derived from an EMBL/GenBank/DDBJ whole genome shotgun (WGS) entry which is preliminary data.</text>
</comment>
<name>A0ABW1WKJ4_9BACL</name>
<dbReference type="Proteomes" id="UP001596267">
    <property type="component" value="Unassembled WGS sequence"/>
</dbReference>
<protein>
    <submittedName>
        <fullName evidence="4">GNAT family N-acetyltransferase</fullName>
        <ecNumber evidence="4">2.3.1.-</ecNumber>
    </submittedName>
</protein>
<accession>A0ABW1WKJ4</accession>
<organism evidence="4 5">
    <name type="scientific">Sporolactobacillus kofuensis</name>
    <dbReference type="NCBI Taxonomy" id="269672"/>
    <lineage>
        <taxon>Bacteria</taxon>
        <taxon>Bacillati</taxon>
        <taxon>Bacillota</taxon>
        <taxon>Bacilli</taxon>
        <taxon>Bacillales</taxon>
        <taxon>Sporolactobacillaceae</taxon>
        <taxon>Sporolactobacillus</taxon>
    </lineage>
</organism>
<dbReference type="Pfam" id="PF00583">
    <property type="entry name" value="Acetyltransf_1"/>
    <property type="match status" value="1"/>
</dbReference>
<dbReference type="PANTHER" id="PTHR43877">
    <property type="entry name" value="AMINOALKYLPHOSPHONATE N-ACETYLTRANSFERASE-RELATED-RELATED"/>
    <property type="match status" value="1"/>
</dbReference>
<dbReference type="GO" id="GO:0016746">
    <property type="term" value="F:acyltransferase activity"/>
    <property type="evidence" value="ECO:0007669"/>
    <property type="project" value="UniProtKB-KW"/>
</dbReference>
<dbReference type="EC" id="2.3.1.-" evidence="4"/>